<evidence type="ECO:0000256" key="1">
    <source>
        <dbReference type="ARBA" id="ARBA00004370"/>
    </source>
</evidence>
<dbReference type="GO" id="GO:0015926">
    <property type="term" value="F:glucosidase activity"/>
    <property type="evidence" value="ECO:0007669"/>
    <property type="project" value="TreeGrafter"/>
</dbReference>
<keyword evidence="2" id="KW-0472">Membrane</keyword>
<gene>
    <name evidence="6" type="ORF">DYB32_004410</name>
</gene>
<dbReference type="VEuPathDB" id="FungiDB:H310_07906"/>
<evidence type="ECO:0000313" key="7">
    <source>
        <dbReference type="Proteomes" id="UP000285060"/>
    </source>
</evidence>
<dbReference type="EMBL" id="QUSY01000331">
    <property type="protein sequence ID" value="RHY30319.1"/>
    <property type="molecule type" value="Genomic_DNA"/>
</dbReference>
<dbReference type="InterPro" id="IPR005629">
    <property type="entry name" value="Skn1/Kre6/Sbg1"/>
</dbReference>
<evidence type="ECO:0000256" key="3">
    <source>
        <dbReference type="ARBA" id="ARBA00023180"/>
    </source>
</evidence>
<dbReference type="AlphaFoldDB" id="A0A3R6VBR7"/>
<feature type="signal peptide" evidence="5">
    <location>
        <begin position="1"/>
        <end position="23"/>
    </location>
</feature>
<name>A0A3R6VBR7_9STRA</name>
<dbReference type="PANTHER" id="PTHR31361:SF1">
    <property type="entry name" value="BETA-GLUCAN SYNTHESIS-ASSOCIATED PROTEIN KRE6-RELATED"/>
    <property type="match status" value="1"/>
</dbReference>
<feature type="non-terminal residue" evidence="6">
    <location>
        <position position="132"/>
    </location>
</feature>
<dbReference type="Pfam" id="PF03935">
    <property type="entry name" value="SKN1_KRE6_Sbg1"/>
    <property type="match status" value="1"/>
</dbReference>
<accession>A0A3R6VBR7</accession>
<comment type="caution">
    <text evidence="6">The sequence shown here is derived from an EMBL/GenBank/DDBJ whole genome shotgun (WGS) entry which is preliminary data.</text>
</comment>
<keyword evidence="4" id="KW-0961">Cell wall biogenesis/degradation</keyword>
<feature type="chain" id="PRO_5018716817" evidence="5">
    <location>
        <begin position="24"/>
        <end position="132"/>
    </location>
</feature>
<dbReference type="GO" id="GO:0006078">
    <property type="term" value="P:(1-&gt;6)-beta-D-glucan biosynthetic process"/>
    <property type="evidence" value="ECO:0007669"/>
    <property type="project" value="TreeGrafter"/>
</dbReference>
<evidence type="ECO:0000313" key="6">
    <source>
        <dbReference type="EMBL" id="RHY30319.1"/>
    </source>
</evidence>
<keyword evidence="5" id="KW-0732">Signal</keyword>
<protein>
    <submittedName>
        <fullName evidence="6">Uncharacterized protein</fullName>
    </submittedName>
</protein>
<comment type="subcellular location">
    <subcellularLocation>
        <location evidence="1">Membrane</location>
    </subcellularLocation>
</comment>
<dbReference type="GO" id="GO:0005789">
    <property type="term" value="C:endoplasmic reticulum membrane"/>
    <property type="evidence" value="ECO:0007669"/>
    <property type="project" value="TreeGrafter"/>
</dbReference>
<dbReference type="Proteomes" id="UP000285060">
    <property type="component" value="Unassembled WGS sequence"/>
</dbReference>
<proteinExistence type="predicted"/>
<sequence>MNRNNLPVRAVTALALLHATARALDYDYEGYPSRSGVAAWIDVDTPLDVRTKVSSRGEVWDLVMSDEFEIDGRTFEAGKDHLWTALDIPDGVNAAIGLYNSSNVYTRGGKLINRVDEGPTNVTYFNQWLEVP</sequence>
<keyword evidence="3" id="KW-0325">Glycoprotein</keyword>
<dbReference type="PANTHER" id="PTHR31361">
    <property type="entry name" value="BETA-GLUCAN SYNTHESIS-ASSOCIATED PROTEIN KRE6-RELATED"/>
    <property type="match status" value="1"/>
</dbReference>
<keyword evidence="7" id="KW-1185">Reference proteome</keyword>
<reference evidence="6 7" key="1">
    <citation type="submission" date="2018-08" db="EMBL/GenBank/DDBJ databases">
        <title>Aphanomyces genome sequencing and annotation.</title>
        <authorList>
            <person name="Minardi D."/>
            <person name="Oidtmann B."/>
            <person name="Van Der Giezen M."/>
            <person name="Studholme D.J."/>
        </authorList>
    </citation>
    <scope>NUCLEOTIDE SEQUENCE [LARGE SCALE GENOMIC DNA]</scope>
    <source>
        <strain evidence="6 7">NJM0002</strain>
    </source>
</reference>
<dbReference type="GO" id="GO:0071555">
    <property type="term" value="P:cell wall organization"/>
    <property type="evidence" value="ECO:0007669"/>
    <property type="project" value="UniProtKB-KW"/>
</dbReference>
<evidence type="ECO:0000256" key="4">
    <source>
        <dbReference type="ARBA" id="ARBA00023316"/>
    </source>
</evidence>
<evidence type="ECO:0000256" key="5">
    <source>
        <dbReference type="SAM" id="SignalP"/>
    </source>
</evidence>
<organism evidence="6 7">
    <name type="scientific">Aphanomyces invadans</name>
    <dbReference type="NCBI Taxonomy" id="157072"/>
    <lineage>
        <taxon>Eukaryota</taxon>
        <taxon>Sar</taxon>
        <taxon>Stramenopiles</taxon>
        <taxon>Oomycota</taxon>
        <taxon>Saprolegniomycetes</taxon>
        <taxon>Saprolegniales</taxon>
        <taxon>Verrucalvaceae</taxon>
        <taxon>Aphanomyces</taxon>
    </lineage>
</organism>
<dbReference type="GO" id="GO:0005886">
    <property type="term" value="C:plasma membrane"/>
    <property type="evidence" value="ECO:0007669"/>
    <property type="project" value="TreeGrafter"/>
</dbReference>
<evidence type="ECO:0000256" key="2">
    <source>
        <dbReference type="ARBA" id="ARBA00023136"/>
    </source>
</evidence>
<dbReference type="Gene3D" id="2.60.120.200">
    <property type="match status" value="1"/>
</dbReference>